<comment type="similarity">
    <text evidence="5">Belongs to the FMN-dependent alpha-hydroxy acid dehydrogenase family.</text>
</comment>
<accession>A0ABP7DEW6</accession>
<dbReference type="PANTHER" id="PTHR10578:SF107">
    <property type="entry name" value="2-HYDROXYACID OXIDASE 1"/>
    <property type="match status" value="1"/>
</dbReference>
<dbReference type="Gene3D" id="3.20.20.70">
    <property type="entry name" value="Aldolase class I"/>
    <property type="match status" value="1"/>
</dbReference>
<keyword evidence="2" id="KW-0285">Flavoprotein</keyword>
<evidence type="ECO:0000256" key="5">
    <source>
        <dbReference type="ARBA" id="ARBA00024042"/>
    </source>
</evidence>
<dbReference type="InterPro" id="IPR037396">
    <property type="entry name" value="FMN_HAD"/>
</dbReference>
<keyword evidence="8" id="KW-1185">Reference proteome</keyword>
<evidence type="ECO:0000256" key="4">
    <source>
        <dbReference type="ARBA" id="ARBA00023002"/>
    </source>
</evidence>
<evidence type="ECO:0000313" key="8">
    <source>
        <dbReference type="Proteomes" id="UP001500523"/>
    </source>
</evidence>
<dbReference type="PROSITE" id="PS00557">
    <property type="entry name" value="FMN_HYDROXY_ACID_DH_1"/>
    <property type="match status" value="1"/>
</dbReference>
<dbReference type="RefSeq" id="WP_344692392.1">
    <property type="nucleotide sequence ID" value="NZ_BAABBF010000002.1"/>
</dbReference>
<dbReference type="Pfam" id="PF01070">
    <property type="entry name" value="FMN_dh"/>
    <property type="match status" value="1"/>
</dbReference>
<evidence type="ECO:0000256" key="2">
    <source>
        <dbReference type="ARBA" id="ARBA00022630"/>
    </source>
</evidence>
<dbReference type="EMBL" id="BAABBF010000002">
    <property type="protein sequence ID" value="GAA3703353.1"/>
    <property type="molecule type" value="Genomic_DNA"/>
</dbReference>
<dbReference type="InterPro" id="IPR000262">
    <property type="entry name" value="FMN-dep_DH"/>
</dbReference>
<dbReference type="PANTHER" id="PTHR10578">
    <property type="entry name" value="S -2-HYDROXY-ACID OXIDASE-RELATED"/>
    <property type="match status" value="1"/>
</dbReference>
<dbReference type="PIRSF" id="PIRSF000138">
    <property type="entry name" value="Al-hdrx_acd_dh"/>
    <property type="match status" value="1"/>
</dbReference>
<keyword evidence="4" id="KW-0560">Oxidoreductase</keyword>
<protein>
    <submittedName>
        <fullName evidence="7">Alpha-hydroxy acid oxidase</fullName>
    </submittedName>
</protein>
<organism evidence="7 8">
    <name type="scientific">Sphingomonas cynarae</name>
    <dbReference type="NCBI Taxonomy" id="930197"/>
    <lineage>
        <taxon>Bacteria</taxon>
        <taxon>Pseudomonadati</taxon>
        <taxon>Pseudomonadota</taxon>
        <taxon>Alphaproteobacteria</taxon>
        <taxon>Sphingomonadales</taxon>
        <taxon>Sphingomonadaceae</taxon>
        <taxon>Sphingomonas</taxon>
    </lineage>
</organism>
<dbReference type="InterPro" id="IPR008259">
    <property type="entry name" value="FMN_hydac_DH_AS"/>
</dbReference>
<evidence type="ECO:0000259" key="6">
    <source>
        <dbReference type="PROSITE" id="PS51349"/>
    </source>
</evidence>
<sequence>MAQLRRANNVADLRLMARRRLPRPIFDYIDGGADDEWSLRRNVTAFADYQIVPDVLNDVSSIRTETRIFGQPSRWPLMLSPTGLTRMFHGHAELAVARAAARHGLLYSLSTMGTTRLENLAQAYAGPKVFQIYIFKDRGLTAEFVARCREAGFHGLALTVDTPVAGNRERDRVSGLSLPPKLTLKSLFSFACHPFWSLPAMTGSKFDLANVSHKVDALASGPMSLFDYIGGQFDRSVGWRDVEWLAQEWNGPLAIKGVMTPEDARRSIASGATGVMISNHGGRQLDGAPAPIDQIQAVREAVGEAPDVICDGGIRRGSDVVKALALGATACSVGRPYLYGLAAGGEAGVERVLTLLHEEFERTLTLAGVNDIASLSHRHVRHVRHRPERGHASPAV</sequence>
<gene>
    <name evidence="7" type="ORF">GCM10022268_11240</name>
</gene>
<dbReference type="Proteomes" id="UP001500523">
    <property type="component" value="Unassembled WGS sequence"/>
</dbReference>
<name>A0ABP7DEW6_9SPHN</name>
<evidence type="ECO:0000256" key="1">
    <source>
        <dbReference type="ARBA" id="ARBA00001917"/>
    </source>
</evidence>
<dbReference type="CDD" id="cd02809">
    <property type="entry name" value="alpha_hydroxyacid_oxid_FMN"/>
    <property type="match status" value="1"/>
</dbReference>
<evidence type="ECO:0000313" key="7">
    <source>
        <dbReference type="EMBL" id="GAA3703353.1"/>
    </source>
</evidence>
<reference evidence="8" key="1">
    <citation type="journal article" date="2019" name="Int. J. Syst. Evol. Microbiol.">
        <title>The Global Catalogue of Microorganisms (GCM) 10K type strain sequencing project: providing services to taxonomists for standard genome sequencing and annotation.</title>
        <authorList>
            <consortium name="The Broad Institute Genomics Platform"/>
            <consortium name="The Broad Institute Genome Sequencing Center for Infectious Disease"/>
            <person name="Wu L."/>
            <person name="Ma J."/>
        </authorList>
    </citation>
    <scope>NUCLEOTIDE SEQUENCE [LARGE SCALE GENOMIC DNA]</scope>
    <source>
        <strain evidence="8">JCM 17498</strain>
    </source>
</reference>
<feature type="domain" description="FMN hydroxy acid dehydrogenase" evidence="6">
    <location>
        <begin position="2"/>
        <end position="385"/>
    </location>
</feature>
<comment type="caution">
    <text evidence="7">The sequence shown here is derived from an EMBL/GenBank/DDBJ whole genome shotgun (WGS) entry which is preliminary data.</text>
</comment>
<dbReference type="SUPFAM" id="SSF51395">
    <property type="entry name" value="FMN-linked oxidoreductases"/>
    <property type="match status" value="1"/>
</dbReference>
<proteinExistence type="inferred from homology"/>
<keyword evidence="3" id="KW-0288">FMN</keyword>
<dbReference type="InterPro" id="IPR013785">
    <property type="entry name" value="Aldolase_TIM"/>
</dbReference>
<dbReference type="PROSITE" id="PS51349">
    <property type="entry name" value="FMN_HYDROXY_ACID_DH_2"/>
    <property type="match status" value="1"/>
</dbReference>
<dbReference type="InterPro" id="IPR012133">
    <property type="entry name" value="Alpha-hydoxy_acid_DH_FMN"/>
</dbReference>
<evidence type="ECO:0000256" key="3">
    <source>
        <dbReference type="ARBA" id="ARBA00022643"/>
    </source>
</evidence>
<comment type="cofactor">
    <cofactor evidence="1">
        <name>FMN</name>
        <dbReference type="ChEBI" id="CHEBI:58210"/>
    </cofactor>
</comment>